<evidence type="ECO:0000256" key="7">
    <source>
        <dbReference type="ARBA" id="ARBA00023224"/>
    </source>
</evidence>
<feature type="transmembrane region" description="Helical" evidence="8">
    <location>
        <begin position="247"/>
        <end position="270"/>
    </location>
</feature>
<dbReference type="GO" id="GO:0005886">
    <property type="term" value="C:plasma membrane"/>
    <property type="evidence" value="ECO:0007669"/>
    <property type="project" value="UniProtKB-SubCell"/>
</dbReference>
<feature type="transmembrane region" description="Helical" evidence="8">
    <location>
        <begin position="150"/>
        <end position="169"/>
    </location>
</feature>
<evidence type="ECO:0000313" key="10">
    <source>
        <dbReference type="Proteomes" id="UP001458880"/>
    </source>
</evidence>
<dbReference type="GO" id="GO:0030424">
    <property type="term" value="C:axon"/>
    <property type="evidence" value="ECO:0007669"/>
    <property type="project" value="TreeGrafter"/>
</dbReference>
<gene>
    <name evidence="9" type="ORF">QE152_g35201</name>
</gene>
<dbReference type="GO" id="GO:0030425">
    <property type="term" value="C:dendrite"/>
    <property type="evidence" value="ECO:0007669"/>
    <property type="project" value="TreeGrafter"/>
</dbReference>
<feature type="transmembrane region" description="Helical" evidence="8">
    <location>
        <begin position="14"/>
        <end position="32"/>
    </location>
</feature>
<evidence type="ECO:0000256" key="2">
    <source>
        <dbReference type="ARBA" id="ARBA00022475"/>
    </source>
</evidence>
<dbReference type="PANTHER" id="PTHR21143">
    <property type="entry name" value="INVERTEBRATE GUSTATORY RECEPTOR"/>
    <property type="match status" value="1"/>
</dbReference>
<evidence type="ECO:0000256" key="4">
    <source>
        <dbReference type="ARBA" id="ARBA00022989"/>
    </source>
</evidence>
<protein>
    <submittedName>
        <fullName evidence="9">7tm Chemosensory receptor</fullName>
    </submittedName>
</protein>
<evidence type="ECO:0000256" key="3">
    <source>
        <dbReference type="ARBA" id="ARBA00022692"/>
    </source>
</evidence>
<feature type="transmembrane region" description="Helical" evidence="8">
    <location>
        <begin position="53"/>
        <end position="75"/>
    </location>
</feature>
<dbReference type="GO" id="GO:0043025">
    <property type="term" value="C:neuronal cell body"/>
    <property type="evidence" value="ECO:0007669"/>
    <property type="project" value="TreeGrafter"/>
</dbReference>
<reference evidence="9 10" key="1">
    <citation type="journal article" date="2024" name="BMC Genomics">
        <title>De novo assembly and annotation of Popillia japonica's genome with initial clues to its potential as an invasive pest.</title>
        <authorList>
            <person name="Cucini C."/>
            <person name="Boschi S."/>
            <person name="Funari R."/>
            <person name="Cardaioli E."/>
            <person name="Iannotti N."/>
            <person name="Marturano G."/>
            <person name="Paoli F."/>
            <person name="Bruttini M."/>
            <person name="Carapelli A."/>
            <person name="Frati F."/>
            <person name="Nardi F."/>
        </authorList>
    </citation>
    <scope>NUCLEOTIDE SEQUENCE [LARGE SCALE GENOMIC DNA]</scope>
    <source>
        <strain evidence="9">DMR45628</strain>
    </source>
</reference>
<accession>A0AAW1IGE9</accession>
<dbReference type="GO" id="GO:0050909">
    <property type="term" value="P:sensory perception of taste"/>
    <property type="evidence" value="ECO:0007669"/>
    <property type="project" value="InterPro"/>
</dbReference>
<name>A0AAW1IGE9_POPJA</name>
<dbReference type="Pfam" id="PF08395">
    <property type="entry name" value="7tm_7"/>
    <property type="match status" value="1"/>
</dbReference>
<keyword evidence="3 8" id="KW-0812">Transmembrane</keyword>
<feature type="transmembrane region" description="Helical" evidence="8">
    <location>
        <begin position="87"/>
        <end position="109"/>
    </location>
</feature>
<keyword evidence="5 8" id="KW-0472">Membrane</keyword>
<evidence type="ECO:0000256" key="6">
    <source>
        <dbReference type="ARBA" id="ARBA00023170"/>
    </source>
</evidence>
<dbReference type="AlphaFoldDB" id="A0AAW1IGE9"/>
<evidence type="ECO:0000256" key="8">
    <source>
        <dbReference type="SAM" id="Phobius"/>
    </source>
</evidence>
<keyword evidence="10" id="KW-1185">Reference proteome</keyword>
<dbReference type="GO" id="GO:0007165">
    <property type="term" value="P:signal transduction"/>
    <property type="evidence" value="ECO:0007669"/>
    <property type="project" value="UniProtKB-KW"/>
</dbReference>
<keyword evidence="6 9" id="KW-0675">Receptor</keyword>
<comment type="caution">
    <text evidence="9">The sequence shown here is derived from an EMBL/GenBank/DDBJ whole genome shotgun (WGS) entry which is preliminary data.</text>
</comment>
<dbReference type="Proteomes" id="UP001458880">
    <property type="component" value="Unassembled WGS sequence"/>
</dbReference>
<dbReference type="GO" id="GO:0008049">
    <property type="term" value="P:male courtship behavior"/>
    <property type="evidence" value="ECO:0007669"/>
    <property type="project" value="TreeGrafter"/>
</dbReference>
<dbReference type="PANTHER" id="PTHR21143:SF133">
    <property type="entry name" value="GUSTATORY AND PHEROMONE RECEPTOR 32A-RELATED"/>
    <property type="match status" value="1"/>
</dbReference>
<proteinExistence type="predicted"/>
<dbReference type="InterPro" id="IPR013604">
    <property type="entry name" value="7TM_chemorcpt"/>
</dbReference>
<dbReference type="GO" id="GO:0007635">
    <property type="term" value="P:chemosensory behavior"/>
    <property type="evidence" value="ECO:0007669"/>
    <property type="project" value="TreeGrafter"/>
</dbReference>
<keyword evidence="7" id="KW-0807">Transducer</keyword>
<evidence type="ECO:0000256" key="5">
    <source>
        <dbReference type="ARBA" id="ARBA00023136"/>
    </source>
</evidence>
<evidence type="ECO:0000313" key="9">
    <source>
        <dbReference type="EMBL" id="KAK9688582.1"/>
    </source>
</evidence>
<comment type="subcellular location">
    <subcellularLocation>
        <location evidence="1">Cell membrane</location>
        <topology evidence="1">Multi-pass membrane protein</topology>
    </subcellularLocation>
</comment>
<dbReference type="EMBL" id="JASPKY010000586">
    <property type="protein sequence ID" value="KAK9688582.1"/>
    <property type="molecule type" value="Genomic_DNA"/>
</dbReference>
<evidence type="ECO:0000256" key="1">
    <source>
        <dbReference type="ARBA" id="ARBA00004651"/>
    </source>
</evidence>
<feature type="transmembrane region" description="Helical" evidence="8">
    <location>
        <begin position="181"/>
        <end position="201"/>
    </location>
</feature>
<keyword evidence="4 8" id="KW-1133">Transmembrane helix</keyword>
<keyword evidence="2" id="KW-1003">Cell membrane</keyword>
<organism evidence="9 10">
    <name type="scientific">Popillia japonica</name>
    <name type="common">Japanese beetle</name>
    <dbReference type="NCBI Taxonomy" id="7064"/>
    <lineage>
        <taxon>Eukaryota</taxon>
        <taxon>Metazoa</taxon>
        <taxon>Ecdysozoa</taxon>
        <taxon>Arthropoda</taxon>
        <taxon>Hexapoda</taxon>
        <taxon>Insecta</taxon>
        <taxon>Pterygota</taxon>
        <taxon>Neoptera</taxon>
        <taxon>Endopterygota</taxon>
        <taxon>Coleoptera</taxon>
        <taxon>Polyphaga</taxon>
        <taxon>Scarabaeiformia</taxon>
        <taxon>Scarabaeidae</taxon>
        <taxon>Rutelinae</taxon>
        <taxon>Popillia</taxon>
    </lineage>
</organism>
<sequence>MHLFNYENNSIYCMFDYLHFLWLVTGLAPYKTTYDKSKKLCIYEPTRITPTQIFIVIANVSLYMVPFVMMLDFGIVAVGEGARYEDYILTIFFSFLLYSSLISLISIHLKQVEIFNLRETAEIALTLRKIGYLHLKLCDIADMVNKAFSYPLFAIITSVLSLINIATIFDMPNYKDKAVAMIFWTVFDFLCLFGILVACELTKHQANKTGKILCEIDAAFVNNNIAAEEISVLLQLLYRKVSFTAGYYINVGFSLIYSFASVLSMTVILMQNLRE</sequence>